<keyword evidence="3" id="KW-1185">Reference proteome</keyword>
<gene>
    <name evidence="2" type="ORF">CD32_07870</name>
</gene>
<evidence type="ECO:0000313" key="2">
    <source>
        <dbReference type="EMBL" id="KGR85758.1"/>
    </source>
</evidence>
<evidence type="ECO:0000259" key="1">
    <source>
        <dbReference type="Pfam" id="PF14266"/>
    </source>
</evidence>
<sequence length="544" mass="64482">MIIFQPLDYTDPSAQQWESIITQPLASRPDYTKSDSTFRYTRIAQVMLGIFDDEHNMKEYLYNLKSLPVGWSLLFDSLPKAIEPETRTEIVNILQIHKQSPLSINRMLAFFTARQLLPLTTTPYKQHIVQTFKSWLELMDKKYPKLSHPNLQRIFLDLVKWSKHYFPLWMQEAPFEEKMPKILWYGPMKESEAYFVYFLYLFGCDIVVFDPTGENPLEKYGLFGIPTTRLASTSTLFDFPHEKPLQVQTVTARTYETMKQNFYESSKLNYPWKYLDHETRAIMLNTTYDEMFIVTEAKMEHREGFDADEEHVYLPVLFGKIDGVAANRQEYKDQLERLKENPLTQIVHTFPLIEPQRANMQYYVQDASTNGELDAEKMIQMRNWPYKELPAANQRNIAKTIIRLIDLQIVERLPHESDVDYKGYIMGQLFKLQEETLRLYRQFDYSYENPKYVLFIEEDAKMQRGDAVLLVFLAFLGFDVFIFSPGGSTNIELFLTEPIIMTHRLEKMEFHLTLKDILHEKKEAKESKRLSLKNIFDRMKRRDF</sequence>
<accession>A0A0A3ISC2</accession>
<dbReference type="RefSeq" id="WP_036153177.1">
    <property type="nucleotide sequence ID" value="NZ_AVCX01000008.1"/>
</dbReference>
<proteinExistence type="predicted"/>
<reference evidence="2 3" key="1">
    <citation type="submission" date="2014-02" db="EMBL/GenBank/DDBJ databases">
        <title>Draft genome sequence of Lysinibacillus odysseyi NBRC 100172.</title>
        <authorList>
            <person name="Zhang F."/>
            <person name="Wang G."/>
            <person name="Zhang L."/>
        </authorList>
    </citation>
    <scope>NUCLEOTIDE SEQUENCE [LARGE SCALE GENOMIC DNA]</scope>
    <source>
        <strain evidence="2 3">NBRC 100172</strain>
    </source>
</reference>
<dbReference type="OrthoDB" id="2421008at2"/>
<comment type="caution">
    <text evidence="2">The sequence shown here is derived from an EMBL/GenBank/DDBJ whole genome shotgun (WGS) entry which is preliminary data.</text>
</comment>
<feature type="domain" description="Putative component of 'biosynthetic module'" evidence="1">
    <location>
        <begin position="16"/>
        <end position="259"/>
    </location>
</feature>
<dbReference type="EMBL" id="JPVP01000053">
    <property type="protein sequence ID" value="KGR85758.1"/>
    <property type="molecule type" value="Genomic_DNA"/>
</dbReference>
<evidence type="ECO:0000313" key="3">
    <source>
        <dbReference type="Proteomes" id="UP000030437"/>
    </source>
</evidence>
<dbReference type="STRING" id="1220589.CD32_07870"/>
<dbReference type="Proteomes" id="UP000030437">
    <property type="component" value="Unassembled WGS sequence"/>
</dbReference>
<dbReference type="eggNOG" id="ENOG502Z9CR">
    <property type="taxonomic scope" value="Bacteria"/>
</dbReference>
<dbReference type="InterPro" id="IPR025647">
    <property type="entry name" value="YceG_bac"/>
</dbReference>
<protein>
    <recommendedName>
        <fullName evidence="1">Putative component of 'biosynthetic module' domain-containing protein</fullName>
    </recommendedName>
</protein>
<organism evidence="2 3">
    <name type="scientific">Lysinibacillus odysseyi 34hs-1 = NBRC 100172</name>
    <dbReference type="NCBI Taxonomy" id="1220589"/>
    <lineage>
        <taxon>Bacteria</taxon>
        <taxon>Bacillati</taxon>
        <taxon>Bacillota</taxon>
        <taxon>Bacilli</taxon>
        <taxon>Bacillales</taxon>
        <taxon>Bacillaceae</taxon>
        <taxon>Lysinibacillus</taxon>
    </lineage>
</organism>
<dbReference type="Pfam" id="PF14266">
    <property type="entry name" value="YceG_bac"/>
    <property type="match status" value="2"/>
</dbReference>
<name>A0A0A3ISC2_9BACI</name>
<feature type="domain" description="Putative component of 'biosynthetic module'" evidence="1">
    <location>
        <begin position="286"/>
        <end position="501"/>
    </location>
</feature>
<dbReference type="AlphaFoldDB" id="A0A0A3ISC2"/>